<evidence type="ECO:0000259" key="3">
    <source>
        <dbReference type="Pfam" id="PF17733"/>
    </source>
</evidence>
<keyword evidence="1" id="KW-0576">Peroxisome</keyword>
<feature type="domain" description="Peroxisomal membrane protein PEX14-like KPWE" evidence="3">
    <location>
        <begin position="64"/>
        <end position="105"/>
    </location>
</feature>
<evidence type="ECO:0000313" key="5">
    <source>
        <dbReference type="Proteomes" id="UP000652761"/>
    </source>
</evidence>
<feature type="region of interest" description="Disordered" evidence="2">
    <location>
        <begin position="77"/>
        <end position="105"/>
    </location>
</feature>
<evidence type="ECO:0000256" key="1">
    <source>
        <dbReference type="RuleBase" id="RU367032"/>
    </source>
</evidence>
<comment type="function">
    <text evidence="1">Component of the PEX13-PEX14 docking complex, a translocon channel that specifically mediates the import of peroxisomal cargo proteins bound to PEX5 receptor. The PEX13-PEX14 docking complex forms a large import pore which can be opened to a diameter of about 9 nm. Mechanistically, PEX5 receptor along with cargo proteins associates with the PEX14 subunit of the PEX13-PEX14 docking complex in the cytosol, leading to the insertion of the receptor into the organelle membrane with the concomitant translocation of the cargo into the peroxisome matrix.</text>
</comment>
<comment type="similarity">
    <text evidence="1">Belongs to the peroxin-14 family.</text>
</comment>
<sequence>MDMIHRGTMDMTHRGTMDMIQAMVPLEVANRRQECMGGFVNLNFNFYHFHPVTVMAQYPLLMLRYRPIMAMVQKGETPPGIKEINDMPPNPNQQPSNPRLVPRAK</sequence>
<dbReference type="Proteomes" id="UP000652761">
    <property type="component" value="Unassembled WGS sequence"/>
</dbReference>
<accession>A0A843U4V9</accession>
<comment type="caution">
    <text evidence="4">The sequence shown here is derived from an EMBL/GenBank/DDBJ whole genome shotgun (WGS) entry which is preliminary data.</text>
</comment>
<comment type="subcellular location">
    <subcellularLocation>
        <location evidence="1">Peroxisome membrane</location>
    </subcellularLocation>
</comment>
<dbReference type="InterPro" id="IPR025655">
    <property type="entry name" value="PEX14"/>
</dbReference>
<keyword evidence="5" id="KW-1185">Reference proteome</keyword>
<feature type="non-terminal residue" evidence="4">
    <location>
        <position position="105"/>
    </location>
</feature>
<keyword evidence="1" id="KW-0472">Membrane</keyword>
<evidence type="ECO:0000256" key="2">
    <source>
        <dbReference type="SAM" id="MobiDB-lite"/>
    </source>
</evidence>
<gene>
    <name evidence="4" type="ORF">Taro_009417</name>
</gene>
<dbReference type="PANTHER" id="PTHR23058:SF0">
    <property type="entry name" value="PEROXISOMAL MEMBRANE PROTEIN PEX14"/>
    <property type="match status" value="1"/>
</dbReference>
<dbReference type="AlphaFoldDB" id="A0A843U4V9"/>
<organism evidence="4 5">
    <name type="scientific">Colocasia esculenta</name>
    <name type="common">Wild taro</name>
    <name type="synonym">Arum esculentum</name>
    <dbReference type="NCBI Taxonomy" id="4460"/>
    <lineage>
        <taxon>Eukaryota</taxon>
        <taxon>Viridiplantae</taxon>
        <taxon>Streptophyta</taxon>
        <taxon>Embryophyta</taxon>
        <taxon>Tracheophyta</taxon>
        <taxon>Spermatophyta</taxon>
        <taxon>Magnoliopsida</taxon>
        <taxon>Liliopsida</taxon>
        <taxon>Araceae</taxon>
        <taxon>Aroideae</taxon>
        <taxon>Colocasieae</taxon>
        <taxon>Colocasia</taxon>
    </lineage>
</organism>
<dbReference type="GO" id="GO:0005778">
    <property type="term" value="C:peroxisomal membrane"/>
    <property type="evidence" value="ECO:0007669"/>
    <property type="project" value="UniProtKB-SubCell"/>
</dbReference>
<protein>
    <recommendedName>
        <fullName evidence="1">Peroxisomal membrane protein PEX14</fullName>
    </recommendedName>
    <alternativeName>
        <fullName evidence="1">Peroxin-14</fullName>
    </alternativeName>
</protein>
<dbReference type="EMBL" id="NMUH01000327">
    <property type="protein sequence ID" value="MQL77020.1"/>
    <property type="molecule type" value="Genomic_DNA"/>
</dbReference>
<dbReference type="GO" id="GO:0005102">
    <property type="term" value="F:signaling receptor binding"/>
    <property type="evidence" value="ECO:0007669"/>
    <property type="project" value="TreeGrafter"/>
</dbReference>
<dbReference type="GO" id="GO:0016560">
    <property type="term" value="P:protein import into peroxisome matrix, docking"/>
    <property type="evidence" value="ECO:0007669"/>
    <property type="project" value="UniProtKB-UniRule"/>
</dbReference>
<keyword evidence="1" id="KW-0653">Protein transport</keyword>
<dbReference type="GO" id="GO:1990429">
    <property type="term" value="C:peroxisomal importomer complex"/>
    <property type="evidence" value="ECO:0007669"/>
    <property type="project" value="TreeGrafter"/>
</dbReference>
<evidence type="ECO:0000313" key="4">
    <source>
        <dbReference type="EMBL" id="MQL77020.1"/>
    </source>
</evidence>
<name>A0A843U4V9_COLES</name>
<dbReference type="Pfam" id="PF17733">
    <property type="entry name" value="KPWE_dom"/>
    <property type="match status" value="1"/>
</dbReference>
<keyword evidence="1" id="KW-0813">Transport</keyword>
<dbReference type="PANTHER" id="PTHR23058">
    <property type="entry name" value="PEROXISOMAL MEMBRANE PROTEIN PEX14"/>
    <property type="match status" value="1"/>
</dbReference>
<proteinExistence type="inferred from homology"/>
<reference evidence="4" key="1">
    <citation type="submission" date="2017-07" db="EMBL/GenBank/DDBJ databases">
        <title>Taro Niue Genome Assembly and Annotation.</title>
        <authorList>
            <person name="Atibalentja N."/>
            <person name="Keating K."/>
            <person name="Fields C.J."/>
        </authorList>
    </citation>
    <scope>NUCLEOTIDE SEQUENCE</scope>
    <source>
        <strain evidence="4">Niue_2</strain>
        <tissue evidence="4">Leaf</tissue>
    </source>
</reference>
<dbReference type="InterPro" id="IPR040554">
    <property type="entry name" value="KPWE_PEX14_dom"/>
</dbReference>